<comment type="subcellular location">
    <subcellularLocation>
        <location evidence="1">Membrane</location>
        <topology evidence="1">Multi-pass membrane protein</topology>
    </subcellularLocation>
</comment>
<evidence type="ECO:0000256" key="1">
    <source>
        <dbReference type="ARBA" id="ARBA00004141"/>
    </source>
</evidence>
<evidence type="ECO:0000256" key="6">
    <source>
        <dbReference type="SAM" id="Phobius"/>
    </source>
</evidence>
<dbReference type="AlphaFoldDB" id="A0A1Q3FTE4"/>
<keyword evidence="3 6" id="KW-0812">Transmembrane</keyword>
<dbReference type="GO" id="GO:0033013">
    <property type="term" value="P:tetrapyrrole metabolic process"/>
    <property type="evidence" value="ECO:0007669"/>
    <property type="project" value="UniProtKB-ARBA"/>
</dbReference>
<sequence>MASEFPKIAAAIALPQIGALVNTYLILPEVRGWYQRVVCKIFLPHDFAFPPMWAALHAGAGYASYLVWKEGGGFSGAAKGPLILYGTQLALNWAWTPIFFKLRSFKWSFVESLAAVGATAATGYAFHSMNKTAGYWFLPYLAGCLYFSMLNFDFYYTRQESNLFSETTGEEIKKESE</sequence>
<dbReference type="EMBL" id="GFDL01004208">
    <property type="protein sequence ID" value="JAV30837.1"/>
    <property type="molecule type" value="Transcribed_RNA"/>
</dbReference>
<dbReference type="FunFam" id="1.20.1260.100:FF:000001">
    <property type="entry name" value="translocator protein 2"/>
    <property type="match status" value="1"/>
</dbReference>
<keyword evidence="4 6" id="KW-1133">Transmembrane helix</keyword>
<organism evidence="7">
    <name type="scientific">Culex tarsalis</name>
    <name type="common">Encephalitis mosquito</name>
    <dbReference type="NCBI Taxonomy" id="7177"/>
    <lineage>
        <taxon>Eukaryota</taxon>
        <taxon>Metazoa</taxon>
        <taxon>Ecdysozoa</taxon>
        <taxon>Arthropoda</taxon>
        <taxon>Hexapoda</taxon>
        <taxon>Insecta</taxon>
        <taxon>Pterygota</taxon>
        <taxon>Neoptera</taxon>
        <taxon>Endopterygota</taxon>
        <taxon>Diptera</taxon>
        <taxon>Nematocera</taxon>
        <taxon>Culicoidea</taxon>
        <taxon>Culicidae</taxon>
        <taxon>Culicinae</taxon>
        <taxon>Culicini</taxon>
        <taxon>Culex</taxon>
        <taxon>Culex</taxon>
    </lineage>
</organism>
<evidence type="ECO:0000256" key="4">
    <source>
        <dbReference type="ARBA" id="ARBA00022989"/>
    </source>
</evidence>
<dbReference type="PANTHER" id="PTHR10057">
    <property type="entry name" value="PERIPHERAL-TYPE BENZODIAZEPINE RECEPTOR"/>
    <property type="match status" value="1"/>
</dbReference>
<dbReference type="PANTHER" id="PTHR10057:SF0">
    <property type="entry name" value="TRANSLOCATOR PROTEIN"/>
    <property type="match status" value="1"/>
</dbReference>
<evidence type="ECO:0000313" key="7">
    <source>
        <dbReference type="EMBL" id="JAV30837.1"/>
    </source>
</evidence>
<reference evidence="7" key="1">
    <citation type="submission" date="2017-01" db="EMBL/GenBank/DDBJ databases">
        <title>A deep insight into the sialotranscriptome of adult male and female Cluex tarsalis mosquitoes.</title>
        <authorList>
            <person name="Ribeiro J.M."/>
            <person name="Moreira F."/>
            <person name="Bernard K.A."/>
            <person name="Calvo E."/>
        </authorList>
    </citation>
    <scope>NUCLEOTIDE SEQUENCE</scope>
    <source>
        <strain evidence="7">Kern County</strain>
        <tissue evidence="7">Salivary glands</tissue>
    </source>
</reference>
<feature type="transmembrane region" description="Helical" evidence="6">
    <location>
        <begin position="133"/>
        <end position="156"/>
    </location>
</feature>
<keyword evidence="7" id="KW-0675">Receptor</keyword>
<name>A0A1Q3FTE4_CULTA</name>
<dbReference type="InterPro" id="IPR038330">
    <property type="entry name" value="TspO/MBR-related_sf"/>
</dbReference>
<dbReference type="CDD" id="cd15904">
    <property type="entry name" value="TSPO_MBR"/>
    <property type="match status" value="1"/>
</dbReference>
<dbReference type="PIRSF" id="PIRSF005859">
    <property type="entry name" value="PBR"/>
    <property type="match status" value="1"/>
</dbReference>
<feature type="transmembrane region" description="Helical" evidence="6">
    <location>
        <begin position="107"/>
        <end position="127"/>
    </location>
</feature>
<proteinExistence type="inferred from homology"/>
<accession>A0A1Q3FTE4</accession>
<evidence type="ECO:0000256" key="3">
    <source>
        <dbReference type="ARBA" id="ARBA00022692"/>
    </source>
</evidence>
<dbReference type="GO" id="GO:0005741">
    <property type="term" value="C:mitochondrial outer membrane"/>
    <property type="evidence" value="ECO:0007669"/>
    <property type="project" value="TreeGrafter"/>
</dbReference>
<dbReference type="Pfam" id="PF03073">
    <property type="entry name" value="TspO_MBR"/>
    <property type="match status" value="1"/>
</dbReference>
<dbReference type="Gene3D" id="1.20.1260.100">
    <property type="entry name" value="TspO/MBR protein"/>
    <property type="match status" value="1"/>
</dbReference>
<dbReference type="InterPro" id="IPR004307">
    <property type="entry name" value="TspO_MBR"/>
</dbReference>
<comment type="similarity">
    <text evidence="2">Belongs to the TspO/BZRP family.</text>
</comment>
<protein>
    <submittedName>
        <fullName evidence="7">Putative peripheral-type benzodiazepine receptor</fullName>
    </submittedName>
</protein>
<evidence type="ECO:0000256" key="5">
    <source>
        <dbReference type="ARBA" id="ARBA00023136"/>
    </source>
</evidence>
<keyword evidence="5 6" id="KW-0472">Membrane</keyword>
<evidence type="ECO:0000256" key="2">
    <source>
        <dbReference type="ARBA" id="ARBA00007524"/>
    </source>
</evidence>